<dbReference type="Pfam" id="PF00381">
    <property type="entry name" value="PTS-HPr"/>
    <property type="match status" value="1"/>
</dbReference>
<keyword evidence="3" id="KW-1185">Reference proteome</keyword>
<organism evidence="2 3">
    <name type="scientific">Saccharibacillus brassicae</name>
    <dbReference type="NCBI Taxonomy" id="2583377"/>
    <lineage>
        <taxon>Bacteria</taxon>
        <taxon>Bacillati</taxon>
        <taxon>Bacillota</taxon>
        <taxon>Bacilli</taxon>
        <taxon>Bacillales</taxon>
        <taxon>Paenibacillaceae</taxon>
        <taxon>Saccharibacillus</taxon>
    </lineage>
</organism>
<dbReference type="Gene3D" id="3.30.1340.10">
    <property type="entry name" value="HPr-like"/>
    <property type="match status" value="1"/>
</dbReference>
<dbReference type="RefSeq" id="WP_141449551.1">
    <property type="nucleotide sequence ID" value="NZ_CP041217.1"/>
</dbReference>
<protein>
    <submittedName>
        <fullName evidence="2">HPr family phosphocarrier protein</fullName>
    </submittedName>
</protein>
<evidence type="ECO:0000313" key="3">
    <source>
        <dbReference type="Proteomes" id="UP000316968"/>
    </source>
</evidence>
<dbReference type="OrthoDB" id="2619788at2"/>
<dbReference type="KEGG" id="saca:FFV09_20450"/>
<feature type="domain" description="HPr" evidence="1">
    <location>
        <begin position="1"/>
        <end position="91"/>
    </location>
</feature>
<proteinExistence type="predicted"/>
<sequence length="91" mass="10287">MRVHEFKIEGDFDRDELLRISSQASQFASDIKLAFGDENNQRIVDVKSLLGMMLLPIHDGSTVRISARGKDELEALEYMCGLFQHHGCAPH</sequence>
<dbReference type="AlphaFoldDB" id="A0A4Y6V0V7"/>
<dbReference type="PROSITE" id="PS51350">
    <property type="entry name" value="PTS_HPR_DOM"/>
    <property type="match status" value="1"/>
</dbReference>
<accession>A0A4Y6V0V7</accession>
<evidence type="ECO:0000313" key="2">
    <source>
        <dbReference type="EMBL" id="QDH23014.1"/>
    </source>
</evidence>
<dbReference type="InterPro" id="IPR000032">
    <property type="entry name" value="HPr-like"/>
</dbReference>
<reference evidence="2 3" key="1">
    <citation type="submission" date="2019-06" db="EMBL/GenBank/DDBJ databases">
        <title>Saccharibacillus brassicae sp. nov., an endophytic bacterium isolated from Chinese cabbage seeds (Brassica pekinensis).</title>
        <authorList>
            <person name="Jiang L."/>
            <person name="Lee J."/>
            <person name="Kim S.W."/>
        </authorList>
    </citation>
    <scope>NUCLEOTIDE SEQUENCE [LARGE SCALE GENOMIC DNA]</scope>
    <source>
        <strain evidence="3">KCTC 43072 / ATSA2</strain>
    </source>
</reference>
<dbReference type="PRINTS" id="PR00107">
    <property type="entry name" value="PHOSPHOCPHPR"/>
</dbReference>
<name>A0A4Y6V0V7_SACBS</name>
<evidence type="ECO:0000259" key="1">
    <source>
        <dbReference type="PROSITE" id="PS51350"/>
    </source>
</evidence>
<dbReference type="Proteomes" id="UP000316968">
    <property type="component" value="Chromosome"/>
</dbReference>
<dbReference type="InterPro" id="IPR035895">
    <property type="entry name" value="HPr-like_sf"/>
</dbReference>
<dbReference type="EMBL" id="CP041217">
    <property type="protein sequence ID" value="QDH23014.1"/>
    <property type="molecule type" value="Genomic_DNA"/>
</dbReference>
<dbReference type="SUPFAM" id="SSF55594">
    <property type="entry name" value="HPr-like"/>
    <property type="match status" value="1"/>
</dbReference>
<gene>
    <name evidence="2" type="ORF">FFV09_20450</name>
</gene>